<dbReference type="PANTHER" id="PTHR13405:SF11">
    <property type="entry name" value="NUCLEAR PORE COMPLEX PROTEIN NUP133"/>
    <property type="match status" value="1"/>
</dbReference>
<dbReference type="GO" id="GO:0031080">
    <property type="term" value="C:nuclear pore outer ring"/>
    <property type="evidence" value="ECO:0007669"/>
    <property type="project" value="TreeGrafter"/>
</dbReference>
<name>A0A0R3U188_MESCO</name>
<comment type="subcellular location">
    <subcellularLocation>
        <location evidence="1">Nucleus</location>
    </subcellularLocation>
</comment>
<dbReference type="Gene3D" id="1.25.40.700">
    <property type="match status" value="1"/>
</dbReference>
<dbReference type="PANTHER" id="PTHR13405">
    <property type="entry name" value="NUCLEAR PORE COMPLEX PROTEIN NUP133"/>
    <property type="match status" value="1"/>
</dbReference>
<feature type="compositionally biased region" description="Polar residues" evidence="5">
    <location>
        <begin position="979"/>
        <end position="988"/>
    </location>
</feature>
<comment type="similarity">
    <text evidence="2">Belongs to the nucleoporin Nup133 family.</text>
</comment>
<feature type="region of interest" description="Disordered" evidence="5">
    <location>
        <begin position="971"/>
        <end position="1001"/>
    </location>
</feature>
<dbReference type="GO" id="GO:0017056">
    <property type="term" value="F:structural constituent of nuclear pore"/>
    <property type="evidence" value="ECO:0007669"/>
    <property type="project" value="InterPro"/>
</dbReference>
<evidence type="ECO:0000256" key="1">
    <source>
        <dbReference type="ARBA" id="ARBA00004123"/>
    </source>
</evidence>
<keyword evidence="3" id="KW-0813">Transport</keyword>
<dbReference type="InterPro" id="IPR037624">
    <property type="entry name" value="Nup133-like"/>
</dbReference>
<evidence type="ECO:0000313" key="7">
    <source>
        <dbReference type="Proteomes" id="UP000267029"/>
    </source>
</evidence>
<keyword evidence="7" id="KW-1185">Reference proteome</keyword>
<dbReference type="GO" id="GO:0006606">
    <property type="term" value="P:protein import into nucleus"/>
    <property type="evidence" value="ECO:0007669"/>
    <property type="project" value="TreeGrafter"/>
</dbReference>
<keyword evidence="4" id="KW-0539">Nucleus</keyword>
<accession>A0A0R3U188</accession>
<dbReference type="SUPFAM" id="SSF117289">
    <property type="entry name" value="Nucleoporin domain"/>
    <property type="match status" value="1"/>
</dbReference>
<dbReference type="Gene3D" id="1.20.58.1380">
    <property type="match status" value="1"/>
</dbReference>
<evidence type="ECO:0008006" key="8">
    <source>
        <dbReference type="Google" id="ProtNLM"/>
    </source>
</evidence>
<evidence type="ECO:0000256" key="5">
    <source>
        <dbReference type="SAM" id="MobiDB-lite"/>
    </source>
</evidence>
<gene>
    <name evidence="6" type="ORF">MCOS_LOCUS108</name>
</gene>
<dbReference type="AlphaFoldDB" id="A0A0R3U188"/>
<dbReference type="Proteomes" id="UP000267029">
    <property type="component" value="Unassembled WGS sequence"/>
</dbReference>
<organism evidence="6 7">
    <name type="scientific">Mesocestoides corti</name>
    <name type="common">Flatworm</name>
    <dbReference type="NCBI Taxonomy" id="53468"/>
    <lineage>
        <taxon>Eukaryota</taxon>
        <taxon>Metazoa</taxon>
        <taxon>Spiralia</taxon>
        <taxon>Lophotrochozoa</taxon>
        <taxon>Platyhelminthes</taxon>
        <taxon>Cestoda</taxon>
        <taxon>Eucestoda</taxon>
        <taxon>Cyclophyllidea</taxon>
        <taxon>Mesocestoididae</taxon>
        <taxon>Mesocestoides</taxon>
    </lineage>
</organism>
<proteinExistence type="inferred from homology"/>
<protein>
    <recommendedName>
        <fullName evidence="8">Nucleoporin Nup133/Nup155-like N-terminal domain-containing protein</fullName>
    </recommendedName>
</protein>
<dbReference type="InterPro" id="IPR015943">
    <property type="entry name" value="WD40/YVTN_repeat-like_dom_sf"/>
</dbReference>
<dbReference type="EMBL" id="UXSR01000008">
    <property type="protein sequence ID" value="VDD74105.1"/>
    <property type="molecule type" value="Genomic_DNA"/>
</dbReference>
<evidence type="ECO:0000256" key="4">
    <source>
        <dbReference type="ARBA" id="ARBA00023242"/>
    </source>
</evidence>
<evidence type="ECO:0000256" key="3">
    <source>
        <dbReference type="ARBA" id="ARBA00022448"/>
    </source>
</evidence>
<dbReference type="Gene3D" id="2.130.10.10">
    <property type="entry name" value="YVTN repeat-like/Quinoprotein amine dehydrogenase"/>
    <property type="match status" value="1"/>
</dbReference>
<dbReference type="STRING" id="53468.A0A0R3U188"/>
<sequence>MDSSFTAIRGGPFTYWSHPKALLVIQNLVPTLPTFLTETLLSSDGSADIKLFAHDWIGVVTDGRLFLWPYSHSRDSKIAPSSSCRQFVLPSGGKSMSAVVAVSFEGERPNLCAVVVGDVLRLWSRGVCGTVSRSQVVHDFTDTKLCAFKTDESCIALDQGPCPGTFLLATNHGRIFGIDATTPQDRVSAFLLADGFSTEATGSSFLNSSVTSVEDKDRSLLSGLSRRVSSIWSYATSRVPAITRSNNEAFSAGKVVRFLVDGTNAKTGKCRACLLTRGRLVVWQIDAEFECTLMLTTELNNDQYGEAIDMALTPLLSLWILCKSPGDSSAEEPLSLFSVDINQELSDATPSAPVPVAIEHDSLNVELIAPLTGVRTYPCSLLAVFSRESRVIFIIEALTGRCVCQVEFEQTSPLIGVTSAPEGSNALFAFVTRQRGIYSLGGEDPCLANLNCRQLIDRLSRQSSKHLTSDQIDEVLSRTAALLWMGYEVSPGEVVALFAVLGCYDFDAISMSFRFFLGRRPRVVIVIQESNDLIRRFFGGSSSAHRGLGGAISTAFLRLVRRILDSRPASSSDARSHATATAATLEFDFARSTEGSRFLAKQQAMQSLCHRLWHSVVATFGDAGENLSTNAIASELFSITNEHGHVASPGVHHLLNAFLIGAELCECANVLYAKSVRNRQYSFLRPIFKAVLQESELSSVNVSLNLLKLEEIFFQTVSLIPKFISKLAEQLVNRIKECLTDDTESTEFVTLAAQLITASLSEALTYRQKLLPALSSVIADESSPGSATDLFCWITGCDGVRDELLSVFNALADVVAESNEAGRSQADGLSLKQECACQAVELATIILQAGDQRIKWAPDSTSTSAWFSNIRSELISAVAWRLMRPEAALDLAIRFVDKELIVTICNHLDKLAGNTTDDLLSRRNLGHAHLINALLRLPQELQLADYALQWHYSQGDKARVQSLLVALQDKKEQQKRHMSSPQSLFTSTKRPRHALSTHSPTTYEADTSVSRFLQRREARDFAWLHQLRNGEFDKAGAGLFTAGTSECGALGRRKTLLSLSKLAFIAAGHRELCEDLPTDKAIPRNFVLTDKHLEVICLQEDLVKTKSLHTIESMGDAVTSAAAASEPMTASGLARLYVSESVLRLFSSKQERMTAFTSALRLAQLAVDVDESADAETEELLQHIWMEALNVESWKEPDKEADCHGMCAESFFHSLLEHCLLTGQVLETVFPPIEEFLSRVGEEHGQWLRLLIQYCYDETLQRFQQKEPVTIEA</sequence>
<dbReference type="GO" id="GO:0016973">
    <property type="term" value="P:poly(A)+ mRNA export from nucleus"/>
    <property type="evidence" value="ECO:0007669"/>
    <property type="project" value="TreeGrafter"/>
</dbReference>
<reference evidence="6 7" key="1">
    <citation type="submission" date="2018-10" db="EMBL/GenBank/DDBJ databases">
        <authorList>
            <consortium name="Pathogen Informatics"/>
        </authorList>
    </citation>
    <scope>NUCLEOTIDE SEQUENCE [LARGE SCALE GENOMIC DNA]</scope>
</reference>
<dbReference type="OrthoDB" id="6285121at2759"/>
<evidence type="ECO:0000313" key="6">
    <source>
        <dbReference type="EMBL" id="VDD74105.1"/>
    </source>
</evidence>
<evidence type="ECO:0000256" key="2">
    <source>
        <dbReference type="ARBA" id="ARBA00005569"/>
    </source>
</evidence>
<dbReference type="GO" id="GO:0000972">
    <property type="term" value="P:transcription-dependent tethering of RNA polymerase II gene DNA at nuclear periphery"/>
    <property type="evidence" value="ECO:0007669"/>
    <property type="project" value="TreeGrafter"/>
</dbReference>